<organism evidence="1 2">
    <name type="scientific">Pterulicium gracile</name>
    <dbReference type="NCBI Taxonomy" id="1884261"/>
    <lineage>
        <taxon>Eukaryota</taxon>
        <taxon>Fungi</taxon>
        <taxon>Dikarya</taxon>
        <taxon>Basidiomycota</taxon>
        <taxon>Agaricomycotina</taxon>
        <taxon>Agaricomycetes</taxon>
        <taxon>Agaricomycetidae</taxon>
        <taxon>Agaricales</taxon>
        <taxon>Pleurotineae</taxon>
        <taxon>Pterulaceae</taxon>
        <taxon>Pterulicium</taxon>
    </lineage>
</organism>
<protein>
    <submittedName>
        <fullName evidence="1">Uncharacterized protein</fullName>
    </submittedName>
</protein>
<dbReference type="Proteomes" id="UP000305067">
    <property type="component" value="Unassembled WGS sequence"/>
</dbReference>
<gene>
    <name evidence="1" type="ORF">BDV98DRAFT_628074</name>
</gene>
<dbReference type="AlphaFoldDB" id="A0A5C3Q978"/>
<reference evidence="1 2" key="1">
    <citation type="journal article" date="2019" name="Nat. Ecol. Evol.">
        <title>Megaphylogeny resolves global patterns of mushroom evolution.</title>
        <authorList>
            <person name="Varga T."/>
            <person name="Krizsan K."/>
            <person name="Foldi C."/>
            <person name="Dima B."/>
            <person name="Sanchez-Garcia M."/>
            <person name="Sanchez-Ramirez S."/>
            <person name="Szollosi G.J."/>
            <person name="Szarkandi J.G."/>
            <person name="Papp V."/>
            <person name="Albert L."/>
            <person name="Andreopoulos W."/>
            <person name="Angelini C."/>
            <person name="Antonin V."/>
            <person name="Barry K.W."/>
            <person name="Bougher N.L."/>
            <person name="Buchanan P."/>
            <person name="Buyck B."/>
            <person name="Bense V."/>
            <person name="Catcheside P."/>
            <person name="Chovatia M."/>
            <person name="Cooper J."/>
            <person name="Damon W."/>
            <person name="Desjardin D."/>
            <person name="Finy P."/>
            <person name="Geml J."/>
            <person name="Haridas S."/>
            <person name="Hughes K."/>
            <person name="Justo A."/>
            <person name="Karasinski D."/>
            <person name="Kautmanova I."/>
            <person name="Kiss B."/>
            <person name="Kocsube S."/>
            <person name="Kotiranta H."/>
            <person name="LaButti K.M."/>
            <person name="Lechner B.E."/>
            <person name="Liimatainen K."/>
            <person name="Lipzen A."/>
            <person name="Lukacs Z."/>
            <person name="Mihaltcheva S."/>
            <person name="Morgado L.N."/>
            <person name="Niskanen T."/>
            <person name="Noordeloos M.E."/>
            <person name="Ohm R.A."/>
            <person name="Ortiz-Santana B."/>
            <person name="Ovrebo C."/>
            <person name="Racz N."/>
            <person name="Riley R."/>
            <person name="Savchenko A."/>
            <person name="Shiryaev A."/>
            <person name="Soop K."/>
            <person name="Spirin V."/>
            <person name="Szebenyi C."/>
            <person name="Tomsovsky M."/>
            <person name="Tulloss R.E."/>
            <person name="Uehling J."/>
            <person name="Grigoriev I.V."/>
            <person name="Vagvolgyi C."/>
            <person name="Papp T."/>
            <person name="Martin F.M."/>
            <person name="Miettinen O."/>
            <person name="Hibbett D.S."/>
            <person name="Nagy L.G."/>
        </authorList>
    </citation>
    <scope>NUCLEOTIDE SEQUENCE [LARGE SCALE GENOMIC DNA]</scope>
    <source>
        <strain evidence="1 2">CBS 309.79</strain>
    </source>
</reference>
<evidence type="ECO:0000313" key="1">
    <source>
        <dbReference type="EMBL" id="TFK98634.1"/>
    </source>
</evidence>
<evidence type="ECO:0000313" key="2">
    <source>
        <dbReference type="Proteomes" id="UP000305067"/>
    </source>
</evidence>
<sequence>MQKSPAPILGNFNGESTATYALAAAVSRGRNALLATDSRLRETANLTSISAFVLLTLRSHILNRLQQEGGGHGEGLRSHPFIRASWEDTVQKMGGESVHYTRLVFQREDEAQSLQGVIIENGAQALLGAASKLEVRTAAQFTIGFGTPSLSSVERDRRPGPGAVHFMMYRICPLPYIYHFYRIICAGQIEPLRLPW</sequence>
<proteinExistence type="predicted"/>
<keyword evidence="2" id="KW-1185">Reference proteome</keyword>
<dbReference type="EMBL" id="ML178838">
    <property type="protein sequence ID" value="TFK98634.1"/>
    <property type="molecule type" value="Genomic_DNA"/>
</dbReference>
<accession>A0A5C3Q978</accession>
<name>A0A5C3Q978_9AGAR</name>